<protein>
    <recommendedName>
        <fullName evidence="1">Peptidase S74 domain-containing protein</fullName>
    </recommendedName>
</protein>
<accession>A0A3G6JDC0</accession>
<evidence type="ECO:0000313" key="2">
    <source>
        <dbReference type="EMBL" id="AZA15987.1"/>
    </source>
</evidence>
<sequence length="477" mass="53834">MKSKPVSVNVTANGLALSNFRQEFEKDGTEVRSLIQQKADQILLSVDQKIRYTTYTVSASSPWDFNLTKNIYGNWFVKGNPNGEYFYNGPTDKQGKKLITPWVYVKSRGSADGTRVTVTVWKDDSSTQYQRMWCGDHWTPWVMLPNSQNLISAINLSPDWVKISGKNIELDGNTTITGQLNLLPGNERRVEQRPQDYHNPWAWHDATVYAGGGGIQLQSTVENQTYSDGGAINGLRKWQSPAITTLAPTYLKFTLYPSWKDVNINNNQFSNLLTRTYIDAGRIETSELWAGNFRFTGTKMRSINNDSLYVTNKKGTNFNDDGWVGFQVWSGIGLGQSTIYTPSNNLYIQQGNVGPALGQSYHSAIKADVHCNKVISQVANTVSSRLSVKTDITKVTYDRALAAVEGTDMYDYRYIDDDSGQHYVSGIIDDIHDKPEYNMDPMLINKERTARIDANMLGYHHVILQEILKRLDKLEAK</sequence>
<reference evidence="2" key="1">
    <citation type="submission" date="2018-07" db="EMBL/GenBank/DDBJ databases">
        <authorList>
            <person name="Somerville V."/>
        </authorList>
    </citation>
    <scope>NUCLEOTIDE SEQUENCE</scope>
    <source>
        <strain evidence="2">NWC_2_2</strain>
    </source>
</reference>
<name>A0A3G6JDC0_LACDL</name>
<feature type="domain" description="Peptidase S74" evidence="1">
    <location>
        <begin position="384"/>
        <end position="477"/>
    </location>
</feature>
<evidence type="ECO:0000259" key="1">
    <source>
        <dbReference type="PROSITE" id="PS51688"/>
    </source>
</evidence>
<dbReference type="RefSeq" id="WP_231532047.1">
    <property type="nucleotide sequence ID" value="NZ_JAGJAG010000001.1"/>
</dbReference>
<proteinExistence type="predicted"/>
<dbReference type="PROSITE" id="PS51688">
    <property type="entry name" value="ICA"/>
    <property type="match status" value="1"/>
</dbReference>
<dbReference type="EMBL" id="CP031023">
    <property type="protein sequence ID" value="AZA15987.1"/>
    <property type="molecule type" value="Genomic_DNA"/>
</dbReference>
<gene>
    <name evidence="2" type="ORF">DQL93_05070</name>
</gene>
<organism evidence="2">
    <name type="scientific">Lactobacillus delbrueckii subsp. lactis</name>
    <dbReference type="NCBI Taxonomy" id="29397"/>
    <lineage>
        <taxon>Bacteria</taxon>
        <taxon>Bacillati</taxon>
        <taxon>Bacillota</taxon>
        <taxon>Bacilli</taxon>
        <taxon>Lactobacillales</taxon>
        <taxon>Lactobacillaceae</taxon>
        <taxon>Lactobacillus</taxon>
    </lineage>
</organism>
<dbReference type="InterPro" id="IPR030392">
    <property type="entry name" value="S74_ICA"/>
</dbReference>
<dbReference type="AlphaFoldDB" id="A0A3G6JDC0"/>